<dbReference type="Proteomes" id="UP000886520">
    <property type="component" value="Chromosome 24"/>
</dbReference>
<evidence type="ECO:0000313" key="3">
    <source>
        <dbReference type="Proteomes" id="UP000886520"/>
    </source>
</evidence>
<comment type="caution">
    <text evidence="2">The sequence shown here is derived from an EMBL/GenBank/DDBJ whole genome shotgun (WGS) entry which is preliminary data.</text>
</comment>
<dbReference type="EMBL" id="JABFUD020000024">
    <property type="protein sequence ID" value="KAI5060015.1"/>
    <property type="molecule type" value="Genomic_DNA"/>
</dbReference>
<feature type="region of interest" description="Disordered" evidence="1">
    <location>
        <begin position="44"/>
        <end position="66"/>
    </location>
</feature>
<keyword evidence="3" id="KW-1185">Reference proteome</keyword>
<reference evidence="2" key="1">
    <citation type="submission" date="2021-01" db="EMBL/GenBank/DDBJ databases">
        <title>Adiantum capillus-veneris genome.</title>
        <authorList>
            <person name="Fang Y."/>
            <person name="Liao Q."/>
        </authorList>
    </citation>
    <scope>NUCLEOTIDE SEQUENCE</scope>
    <source>
        <strain evidence="2">H3</strain>
        <tissue evidence="2">Leaf</tissue>
    </source>
</reference>
<organism evidence="2 3">
    <name type="scientific">Adiantum capillus-veneris</name>
    <name type="common">Maidenhair fern</name>
    <dbReference type="NCBI Taxonomy" id="13818"/>
    <lineage>
        <taxon>Eukaryota</taxon>
        <taxon>Viridiplantae</taxon>
        <taxon>Streptophyta</taxon>
        <taxon>Embryophyta</taxon>
        <taxon>Tracheophyta</taxon>
        <taxon>Polypodiopsida</taxon>
        <taxon>Polypodiidae</taxon>
        <taxon>Polypodiales</taxon>
        <taxon>Pteridineae</taxon>
        <taxon>Pteridaceae</taxon>
        <taxon>Vittarioideae</taxon>
        <taxon>Adiantum</taxon>
    </lineage>
</organism>
<name>A0A9D4U302_ADICA</name>
<evidence type="ECO:0000256" key="1">
    <source>
        <dbReference type="SAM" id="MobiDB-lite"/>
    </source>
</evidence>
<sequence length="66" mass="7429">MVRTEDCASDTRSHGWIMGCQINSRVGKTKWEWGREHKVGWMDGELGKKANQEDGESFGSADKRGT</sequence>
<evidence type="ECO:0000313" key="2">
    <source>
        <dbReference type="EMBL" id="KAI5060015.1"/>
    </source>
</evidence>
<dbReference type="AlphaFoldDB" id="A0A9D4U302"/>
<accession>A0A9D4U302</accession>
<gene>
    <name evidence="2" type="ORF">GOP47_0024435</name>
</gene>
<protein>
    <submittedName>
        <fullName evidence="2">Uncharacterized protein</fullName>
    </submittedName>
</protein>
<proteinExistence type="predicted"/>